<name>K4QSL8_STRDJ</name>
<dbReference type="EMBL" id="HE971709">
    <property type="protein sequence ID" value="CCK24876.1"/>
    <property type="molecule type" value="Genomic_DNA"/>
</dbReference>
<evidence type="ECO:0000313" key="2">
    <source>
        <dbReference type="EMBL" id="CCK24876.1"/>
    </source>
</evidence>
<dbReference type="PATRIC" id="fig|1214101.3.peg.504"/>
<dbReference type="AlphaFoldDB" id="K4QSL8"/>
<evidence type="ECO:0000256" key="1">
    <source>
        <dbReference type="SAM" id="MobiDB-lite"/>
    </source>
</evidence>
<evidence type="ECO:0000313" key="3">
    <source>
        <dbReference type="Proteomes" id="UP000008043"/>
    </source>
</evidence>
<feature type="region of interest" description="Disordered" evidence="1">
    <location>
        <begin position="138"/>
        <end position="157"/>
    </location>
</feature>
<dbReference type="Pfam" id="PF19979">
    <property type="entry name" value="DUF6415"/>
    <property type="match status" value="1"/>
</dbReference>
<dbReference type="RefSeq" id="WP_015655278.1">
    <property type="nucleotide sequence ID" value="NC_020504.1"/>
</dbReference>
<proteinExistence type="predicted"/>
<organism evidence="2 3">
    <name type="scientific">Streptomyces davaonensis (strain DSM 101723 / JCM 4913 / KCC S-0913 / 768)</name>
    <dbReference type="NCBI Taxonomy" id="1214101"/>
    <lineage>
        <taxon>Bacteria</taxon>
        <taxon>Bacillati</taxon>
        <taxon>Actinomycetota</taxon>
        <taxon>Actinomycetes</taxon>
        <taxon>Kitasatosporales</taxon>
        <taxon>Streptomycetaceae</taxon>
        <taxon>Streptomyces</taxon>
    </lineage>
</organism>
<dbReference type="HOGENOM" id="CLU_1554379_0_0_11"/>
<dbReference type="eggNOG" id="ENOG50329RS">
    <property type="taxonomic scope" value="Bacteria"/>
</dbReference>
<reference evidence="2 3" key="1">
    <citation type="journal article" date="2012" name="J. Bacteriol.">
        <title>Genome sequence of the bacterium Streptomyces davawensis JCM 4913 and heterologous production of the unique antibiotic roseoflavin.</title>
        <authorList>
            <person name="Jankowitsch F."/>
            <person name="Schwarz J."/>
            <person name="Ruckert C."/>
            <person name="Gust B."/>
            <person name="Szczepanowski R."/>
            <person name="Blom J."/>
            <person name="Pelzer S."/>
            <person name="Kalinowski J."/>
            <person name="Mack M."/>
        </authorList>
    </citation>
    <scope>NUCLEOTIDE SEQUENCE [LARGE SCALE GENOMIC DNA]</scope>
    <source>
        <strain evidence="3">DSM 101723 / JCM 4913 / KCC S-0913 / 768</strain>
    </source>
</reference>
<protein>
    <submittedName>
        <fullName evidence="2">Uncharacterized protein</fullName>
    </submittedName>
</protein>
<dbReference type="KEGG" id="sdv:BN159_0497"/>
<dbReference type="STRING" id="1214101.BN159_0497"/>
<dbReference type="Proteomes" id="UP000008043">
    <property type="component" value="Chromosome"/>
</dbReference>
<gene>
    <name evidence="2" type="ORF">BN159_0497</name>
</gene>
<keyword evidence="3" id="KW-1185">Reference proteome</keyword>
<accession>K4QSL8</accession>
<feature type="compositionally biased region" description="Polar residues" evidence="1">
    <location>
        <begin position="139"/>
        <end position="153"/>
    </location>
</feature>
<dbReference type="InterPro" id="IPR046300">
    <property type="entry name" value="DUF6415"/>
</dbReference>
<sequence length="172" mass="17919">MTAPEPPAAPDAPPVDIAAMRARVAEVLPPEVTPTDRAALEVLTRSLRHGMQLLISEVERAAAHLPDDDIPRYVALACVREARGKLDAGPGPGPSDAAAYVRQLGRSVMALCDHHMTLSGYSVCPACDQLIRPGAATQPYDQGSPSGGSTVSSRIHDGCAHAVRRTGTASPA</sequence>